<feature type="non-terminal residue" evidence="12">
    <location>
        <position position="598"/>
    </location>
</feature>
<dbReference type="InterPro" id="IPR006153">
    <property type="entry name" value="Cation/H_exchanger_TM"/>
</dbReference>
<evidence type="ECO:0000259" key="11">
    <source>
        <dbReference type="Pfam" id="PF00999"/>
    </source>
</evidence>
<dbReference type="InterPro" id="IPR018422">
    <property type="entry name" value="Cation/H_exchanger_CPA1"/>
</dbReference>
<keyword evidence="5" id="KW-0915">Sodium</keyword>
<feature type="transmembrane region" description="Helical" evidence="10">
    <location>
        <begin position="143"/>
        <end position="165"/>
    </location>
</feature>
<feature type="transmembrane region" description="Helical" evidence="10">
    <location>
        <begin position="294"/>
        <end position="321"/>
    </location>
</feature>
<dbReference type="PANTHER" id="PTHR10110">
    <property type="entry name" value="SODIUM/HYDROGEN EXCHANGER"/>
    <property type="match status" value="1"/>
</dbReference>
<proteinExistence type="inferred from homology"/>
<dbReference type="PRINTS" id="PR01084">
    <property type="entry name" value="NAHEXCHNGR"/>
</dbReference>
<gene>
    <name evidence="12" type="ORF">MSPICULIGERA_LOCUS3854</name>
</gene>
<feature type="domain" description="Cation/H+ exchanger transmembrane" evidence="11">
    <location>
        <begin position="68"/>
        <end position="465"/>
    </location>
</feature>
<keyword evidence="9" id="KW-0050">Antiport</keyword>
<evidence type="ECO:0000256" key="3">
    <source>
        <dbReference type="ARBA" id="ARBA00022692"/>
    </source>
</evidence>
<evidence type="ECO:0000256" key="2">
    <source>
        <dbReference type="ARBA" id="ARBA00022448"/>
    </source>
</evidence>
<evidence type="ECO:0000256" key="5">
    <source>
        <dbReference type="ARBA" id="ARBA00023053"/>
    </source>
</evidence>
<comment type="subcellular location">
    <subcellularLocation>
        <location evidence="1">Membrane</location>
        <topology evidence="1">Multi-pass membrane protein</topology>
    </subcellularLocation>
</comment>
<dbReference type="Proteomes" id="UP001177023">
    <property type="component" value="Unassembled WGS sequence"/>
</dbReference>
<evidence type="ECO:0000313" key="12">
    <source>
        <dbReference type="EMBL" id="CAJ0565202.1"/>
    </source>
</evidence>
<keyword evidence="2 9" id="KW-0813">Transport</keyword>
<dbReference type="AlphaFoldDB" id="A0AA36CAZ9"/>
<dbReference type="Gene3D" id="6.10.140.1330">
    <property type="match status" value="1"/>
</dbReference>
<evidence type="ECO:0000256" key="4">
    <source>
        <dbReference type="ARBA" id="ARBA00022989"/>
    </source>
</evidence>
<keyword evidence="8 9" id="KW-0739">Sodium transport</keyword>
<keyword evidence="6 9" id="KW-0406">Ion transport</keyword>
<dbReference type="InterPro" id="IPR004709">
    <property type="entry name" value="NaH_exchanger"/>
</dbReference>
<feature type="transmembrane region" description="Helical" evidence="10">
    <location>
        <begin position="58"/>
        <end position="77"/>
    </location>
</feature>
<dbReference type="GO" id="GO:0098719">
    <property type="term" value="P:sodium ion import across plasma membrane"/>
    <property type="evidence" value="ECO:0007669"/>
    <property type="project" value="TreeGrafter"/>
</dbReference>
<dbReference type="GO" id="GO:0005886">
    <property type="term" value="C:plasma membrane"/>
    <property type="evidence" value="ECO:0007669"/>
    <property type="project" value="TreeGrafter"/>
</dbReference>
<sequence length="598" mass="66617">MPSAVSRSLPGVSEIATALPLIASIIDGNDTLAAQPEDFEPIHDPHHTGQFFHFDETGAPLTILAIIALIGFLKTALIKARGVPHSVLLLIFGSAAGFILTRVITQDLYLRPQWFFYYMLPPIVLEAGYFLKNKDFFHNLGTITLFAVIGTIMNTAMIAAMLYAVRGWFTINLSLLEITLFSILICAVDPVAVLCVFEDIHVNELLYICVFGESLLNDAVTIVLFNTVSSLVTSSTGGANQITIGAAECGQALGHFFRVSLGGIGCGVVGGYLTVLFMRFLVTFQIAQPINLIACPIVCYLLTESMHLSAILSLVVIGIIMKNYMPGNVSDPMVFTVEYLLKMGSSYSESLVFVFLGVSVVSSNHQFDFWFVICTLTGCLVFRFIVVYFLSFMANRYRAETERISIVDQFVIAYGGIRGAVCYGLVMAIDENFFPAKQMFVTTTLVVIFFTTIVQGSTIKKLVEWLKVKRSKNFGKESEKKRVIDYFFGETNKHLMFYIEDLIAHHGQNWFFRKFLEKDRKWIKPFLVANYKHLDCQIVVQHQRLELDEYACNIRGQGGSFAGLPTVSSLADMQLHPGLPKSKSEALLAPRILDPYAR</sequence>
<keyword evidence="3 9" id="KW-0812">Transmembrane</keyword>
<feature type="transmembrane region" description="Helical" evidence="10">
    <location>
        <begin position="115"/>
        <end position="131"/>
    </location>
</feature>
<evidence type="ECO:0000256" key="1">
    <source>
        <dbReference type="ARBA" id="ARBA00004141"/>
    </source>
</evidence>
<dbReference type="NCBIfam" id="TIGR00840">
    <property type="entry name" value="b_cpa1"/>
    <property type="match status" value="1"/>
</dbReference>
<dbReference type="GO" id="GO:0015386">
    <property type="term" value="F:potassium:proton antiporter activity"/>
    <property type="evidence" value="ECO:0007669"/>
    <property type="project" value="TreeGrafter"/>
</dbReference>
<comment type="caution">
    <text evidence="12">The sequence shown here is derived from an EMBL/GenBank/DDBJ whole genome shotgun (WGS) entry which is preliminary data.</text>
</comment>
<evidence type="ECO:0000256" key="10">
    <source>
        <dbReference type="SAM" id="Phobius"/>
    </source>
</evidence>
<evidence type="ECO:0000256" key="6">
    <source>
        <dbReference type="ARBA" id="ARBA00023065"/>
    </source>
</evidence>
<dbReference type="EMBL" id="CATQJA010001008">
    <property type="protein sequence ID" value="CAJ0565202.1"/>
    <property type="molecule type" value="Genomic_DNA"/>
</dbReference>
<evidence type="ECO:0000256" key="9">
    <source>
        <dbReference type="RuleBase" id="RU003722"/>
    </source>
</evidence>
<feature type="transmembrane region" description="Helical" evidence="10">
    <location>
        <begin position="171"/>
        <end position="197"/>
    </location>
</feature>
<dbReference type="GO" id="GO:0051453">
    <property type="term" value="P:regulation of intracellular pH"/>
    <property type="evidence" value="ECO:0007669"/>
    <property type="project" value="TreeGrafter"/>
</dbReference>
<reference evidence="12" key="1">
    <citation type="submission" date="2023-06" db="EMBL/GenBank/DDBJ databases">
        <authorList>
            <person name="Delattre M."/>
        </authorList>
    </citation>
    <scope>NUCLEOTIDE SEQUENCE</scope>
    <source>
        <strain evidence="12">AF72</strain>
    </source>
</reference>
<comment type="similarity">
    <text evidence="9">Belongs to the monovalent cation:proton antiporter 1 (CPA1) transporter (TC 2.A.36) family.</text>
</comment>
<keyword evidence="7 10" id="KW-0472">Membrane</keyword>
<feature type="transmembrane region" description="Helical" evidence="10">
    <location>
        <begin position="204"/>
        <end position="225"/>
    </location>
</feature>
<dbReference type="PANTHER" id="PTHR10110:SF125">
    <property type="entry name" value="SODIUM_HYDROGEN EXCHANGER"/>
    <property type="match status" value="1"/>
</dbReference>
<evidence type="ECO:0000256" key="8">
    <source>
        <dbReference type="ARBA" id="ARBA00023201"/>
    </source>
</evidence>
<protein>
    <recommendedName>
        <fullName evidence="9">Sodium/hydrogen exchanger</fullName>
    </recommendedName>
</protein>
<keyword evidence="13" id="KW-1185">Reference proteome</keyword>
<accession>A0AA36CAZ9</accession>
<dbReference type="Pfam" id="PF00999">
    <property type="entry name" value="Na_H_Exchanger"/>
    <property type="match status" value="1"/>
</dbReference>
<dbReference type="GO" id="GO:0015385">
    <property type="term" value="F:sodium:proton antiporter activity"/>
    <property type="evidence" value="ECO:0007669"/>
    <property type="project" value="InterPro"/>
</dbReference>
<organism evidence="12 13">
    <name type="scientific">Mesorhabditis spiculigera</name>
    <dbReference type="NCBI Taxonomy" id="96644"/>
    <lineage>
        <taxon>Eukaryota</taxon>
        <taxon>Metazoa</taxon>
        <taxon>Ecdysozoa</taxon>
        <taxon>Nematoda</taxon>
        <taxon>Chromadorea</taxon>
        <taxon>Rhabditida</taxon>
        <taxon>Rhabditina</taxon>
        <taxon>Rhabditomorpha</taxon>
        <taxon>Rhabditoidea</taxon>
        <taxon>Rhabditidae</taxon>
        <taxon>Mesorhabditinae</taxon>
        <taxon>Mesorhabditis</taxon>
    </lineage>
</organism>
<keyword evidence="4 10" id="KW-1133">Transmembrane helix</keyword>
<evidence type="ECO:0000256" key="7">
    <source>
        <dbReference type="ARBA" id="ARBA00023136"/>
    </source>
</evidence>
<feature type="transmembrane region" description="Helical" evidence="10">
    <location>
        <begin position="369"/>
        <end position="390"/>
    </location>
</feature>
<feature type="transmembrane region" description="Helical" evidence="10">
    <location>
        <begin position="261"/>
        <end position="282"/>
    </location>
</feature>
<feature type="transmembrane region" description="Helical" evidence="10">
    <location>
        <begin position="441"/>
        <end position="463"/>
    </location>
</feature>
<evidence type="ECO:0000313" key="13">
    <source>
        <dbReference type="Proteomes" id="UP001177023"/>
    </source>
</evidence>
<feature type="transmembrane region" description="Helical" evidence="10">
    <location>
        <begin position="89"/>
        <end position="109"/>
    </location>
</feature>
<name>A0AA36CAZ9_9BILA</name>
<feature type="transmembrane region" description="Helical" evidence="10">
    <location>
        <begin position="411"/>
        <end position="429"/>
    </location>
</feature>